<dbReference type="GO" id="GO:0004519">
    <property type="term" value="F:endonuclease activity"/>
    <property type="evidence" value="ECO:0007669"/>
    <property type="project" value="InterPro"/>
</dbReference>
<name>A0A1I6VGB6_9GAMM</name>
<gene>
    <name evidence="1" type="ORF">SAMN05444586_102552</name>
</gene>
<dbReference type="GO" id="GO:0003723">
    <property type="term" value="F:RNA binding"/>
    <property type="evidence" value="ECO:0007669"/>
    <property type="project" value="InterPro"/>
</dbReference>
<evidence type="ECO:0000313" key="1">
    <source>
        <dbReference type="EMBL" id="SFT12796.1"/>
    </source>
</evidence>
<organism evidence="1 2">
    <name type="scientific">Acinetobacter bohemicus</name>
    <dbReference type="NCBI Taxonomy" id="1435036"/>
    <lineage>
        <taxon>Bacteria</taxon>
        <taxon>Pseudomonadati</taxon>
        <taxon>Pseudomonadota</taxon>
        <taxon>Gammaproteobacteria</taxon>
        <taxon>Moraxellales</taxon>
        <taxon>Moraxellaceae</taxon>
        <taxon>Acinetobacter</taxon>
    </lineage>
</organism>
<dbReference type="EMBL" id="FOZU01000025">
    <property type="protein sequence ID" value="SFT12796.1"/>
    <property type="molecule type" value="Genomic_DNA"/>
</dbReference>
<dbReference type="AlphaFoldDB" id="A0A1I6VGB6"/>
<dbReference type="Pfam" id="PF09907">
    <property type="entry name" value="HigB_toxin"/>
    <property type="match status" value="1"/>
</dbReference>
<proteinExistence type="predicted"/>
<evidence type="ECO:0000313" key="2">
    <source>
        <dbReference type="Proteomes" id="UP000182827"/>
    </source>
</evidence>
<reference evidence="2" key="1">
    <citation type="submission" date="2016-10" db="EMBL/GenBank/DDBJ databases">
        <authorList>
            <person name="Varghese N."/>
            <person name="Submissions S."/>
        </authorList>
    </citation>
    <scope>NUCLEOTIDE SEQUENCE [LARGE SCALE GENOMIC DNA]</scope>
    <source>
        <strain evidence="2">ANC 5076</strain>
    </source>
</reference>
<dbReference type="InterPro" id="IPR018669">
    <property type="entry name" value="Toxin_HigB"/>
</dbReference>
<accession>A0A1I6VGB6</accession>
<keyword evidence="2" id="KW-1185">Reference proteome</keyword>
<sequence length="97" mass="11235">MMHVITHARITEASQKWPHAQSALDGWYRIIKANDPKDFAAMKALFPAVDKVGKFHVFDIGGNKIRLIAVVMYKAKKVYIRHVLTHKEYDNENWKEG</sequence>
<protein>
    <submittedName>
        <fullName evidence="1">mRNA interferase HigB</fullName>
    </submittedName>
</protein>
<dbReference type="Proteomes" id="UP000182827">
    <property type="component" value="Unassembled WGS sequence"/>
</dbReference>
<dbReference type="GO" id="GO:0110001">
    <property type="term" value="C:toxin-antitoxin complex"/>
    <property type="evidence" value="ECO:0007669"/>
    <property type="project" value="InterPro"/>
</dbReference>